<protein>
    <recommendedName>
        <fullName evidence="3">5'-nucleotidase</fullName>
        <ecNumber evidence="3">3.1.3.5</ecNumber>
    </recommendedName>
</protein>
<evidence type="ECO:0000313" key="12">
    <source>
        <dbReference type="Proteomes" id="UP001152320"/>
    </source>
</evidence>
<dbReference type="InterPro" id="IPR006146">
    <property type="entry name" value="5'-Nucleotdase_CS"/>
</dbReference>
<dbReference type="PRINTS" id="PR01607">
    <property type="entry name" value="APYRASEFAMLY"/>
</dbReference>
<accession>A0A9Q0YKA2</accession>
<dbReference type="SUPFAM" id="SSF55816">
    <property type="entry name" value="5'-nucleotidase (syn. UDP-sugar hydrolase), C-terminal domain"/>
    <property type="match status" value="1"/>
</dbReference>
<dbReference type="EC" id="3.1.3.5" evidence="3"/>
<organism evidence="11 12">
    <name type="scientific">Holothuria leucospilota</name>
    <name type="common">Black long sea cucumber</name>
    <name type="synonym">Mertensiothuria leucospilota</name>
    <dbReference type="NCBI Taxonomy" id="206669"/>
    <lineage>
        <taxon>Eukaryota</taxon>
        <taxon>Metazoa</taxon>
        <taxon>Echinodermata</taxon>
        <taxon>Eleutherozoa</taxon>
        <taxon>Echinozoa</taxon>
        <taxon>Holothuroidea</taxon>
        <taxon>Aspidochirotacea</taxon>
        <taxon>Aspidochirotida</taxon>
        <taxon>Holothuriidae</taxon>
        <taxon>Holothuria</taxon>
    </lineage>
</organism>
<keyword evidence="7 8" id="KW-0378">Hydrolase</keyword>
<dbReference type="InterPro" id="IPR029052">
    <property type="entry name" value="Metallo-depent_PP-like"/>
</dbReference>
<dbReference type="Pfam" id="PF02872">
    <property type="entry name" value="5_nucleotid_C"/>
    <property type="match status" value="1"/>
</dbReference>
<dbReference type="OrthoDB" id="7722975at2759"/>
<dbReference type="FunFam" id="3.90.780.10:FF:000001">
    <property type="entry name" value="NT5E isoform 3"/>
    <property type="match status" value="1"/>
</dbReference>
<evidence type="ECO:0000259" key="10">
    <source>
        <dbReference type="Pfam" id="PF02872"/>
    </source>
</evidence>
<dbReference type="PANTHER" id="PTHR11575">
    <property type="entry name" value="5'-NUCLEOTIDASE-RELATED"/>
    <property type="match status" value="1"/>
</dbReference>
<dbReference type="CDD" id="cd07409">
    <property type="entry name" value="MPP_CD73_N"/>
    <property type="match status" value="1"/>
</dbReference>
<dbReference type="AlphaFoldDB" id="A0A9Q0YKA2"/>
<keyword evidence="4" id="KW-0479">Metal-binding</keyword>
<evidence type="ECO:0000256" key="6">
    <source>
        <dbReference type="ARBA" id="ARBA00022741"/>
    </source>
</evidence>
<feature type="chain" id="PRO_5040539400" description="5'-nucleotidase" evidence="8">
    <location>
        <begin position="23"/>
        <end position="559"/>
    </location>
</feature>
<dbReference type="PANTHER" id="PTHR11575:SF24">
    <property type="entry name" value="5'-NUCLEOTIDASE"/>
    <property type="match status" value="1"/>
</dbReference>
<evidence type="ECO:0000256" key="1">
    <source>
        <dbReference type="ARBA" id="ARBA00000815"/>
    </source>
</evidence>
<proteinExistence type="inferred from homology"/>
<dbReference type="Pfam" id="PF00149">
    <property type="entry name" value="Metallophos"/>
    <property type="match status" value="1"/>
</dbReference>
<dbReference type="PROSITE" id="PS00785">
    <property type="entry name" value="5_NUCLEOTIDASE_1"/>
    <property type="match status" value="1"/>
</dbReference>
<feature type="domain" description="5'-Nucleotidase C-terminal" evidence="10">
    <location>
        <begin position="349"/>
        <end position="510"/>
    </location>
</feature>
<dbReference type="InterPro" id="IPR004843">
    <property type="entry name" value="Calcineurin-like_PHP"/>
</dbReference>
<evidence type="ECO:0000256" key="3">
    <source>
        <dbReference type="ARBA" id="ARBA00012643"/>
    </source>
</evidence>
<evidence type="ECO:0000256" key="7">
    <source>
        <dbReference type="ARBA" id="ARBA00022801"/>
    </source>
</evidence>
<evidence type="ECO:0000313" key="11">
    <source>
        <dbReference type="EMBL" id="KAJ8024118.1"/>
    </source>
</evidence>
<keyword evidence="12" id="KW-1185">Reference proteome</keyword>
<evidence type="ECO:0000256" key="8">
    <source>
        <dbReference type="RuleBase" id="RU362119"/>
    </source>
</evidence>
<dbReference type="GO" id="GO:0046872">
    <property type="term" value="F:metal ion binding"/>
    <property type="evidence" value="ECO:0007669"/>
    <property type="project" value="UniProtKB-KW"/>
</dbReference>
<comment type="catalytic activity">
    <reaction evidence="1">
        <text>a ribonucleoside 5'-phosphate + H2O = a ribonucleoside + phosphate</text>
        <dbReference type="Rhea" id="RHEA:12484"/>
        <dbReference type="ChEBI" id="CHEBI:15377"/>
        <dbReference type="ChEBI" id="CHEBI:18254"/>
        <dbReference type="ChEBI" id="CHEBI:43474"/>
        <dbReference type="ChEBI" id="CHEBI:58043"/>
        <dbReference type="EC" id="3.1.3.5"/>
    </reaction>
</comment>
<dbReference type="Gene3D" id="3.90.780.10">
    <property type="entry name" value="5'-Nucleotidase, C-terminal domain"/>
    <property type="match status" value="1"/>
</dbReference>
<dbReference type="FunFam" id="3.60.21.10:FF:000020">
    <property type="entry name" value="NT5E isoform 4"/>
    <property type="match status" value="1"/>
</dbReference>
<feature type="signal peptide" evidence="8">
    <location>
        <begin position="1"/>
        <end position="22"/>
    </location>
</feature>
<dbReference type="GO" id="GO:0000166">
    <property type="term" value="F:nucleotide binding"/>
    <property type="evidence" value="ECO:0007669"/>
    <property type="project" value="UniProtKB-KW"/>
</dbReference>
<comment type="similarity">
    <text evidence="2 8">Belongs to the 5'-nucleotidase family.</text>
</comment>
<sequence length="559" mass="61072">MSRSGCILFVIQIVNIAQLATCFNLTILHTNDLHSAFEQFNAYNLPCSEDDIERKTCFGGVARRATVVKEIRRENEGVLLLDAGDAFQGSAWFNVYRGAAASYFMNLLQYDAMAIGNHELDKGVAGFVPFLKAVNFPVLSCNIDATDEPSIDGLFKSSVVKKVGAESIGIIGYTTARAPVLTKTGTNLKFEDEAQALQREVDLLIDQGIDKIIAVGHSGYGVDLDIAKKVNGIDVIVGGHTETFLYTGTPPSTEIPSGPYPTVVSSEENPDHKTLVVSDYSHGKYLGFLQVTFDRDGVILRYQGNPILLDSSIKQDKDTLAEIEKMRIPVLMYLPEVIGESYVLLIGSDDICNIEECSPGNLIADALIWAGLPYKGEDGWSDTAVALVNSGGVRNSLNTGNIIERDVKAMYPFEDHLVKMDLLGRHLMETLEHGVSVLGTFHQVGEFLQVSGLIVTYDMSKRPGQRVVSVLVRCSSCLEPDYEPLDPEQTYRVIVPSFISSGGDGFKVLVENGLNVIDTGISTSSAIINYITQRSPIIQGKERRLTLINVPKESFLTGI</sequence>
<reference evidence="11" key="1">
    <citation type="submission" date="2021-10" db="EMBL/GenBank/DDBJ databases">
        <title>Tropical sea cucumber genome reveals ecological adaptation and Cuvierian tubules defense mechanism.</title>
        <authorList>
            <person name="Chen T."/>
        </authorList>
    </citation>
    <scope>NUCLEOTIDE SEQUENCE</scope>
    <source>
        <strain evidence="11">Nanhai2018</strain>
        <tissue evidence="11">Muscle</tissue>
    </source>
</reference>
<evidence type="ECO:0000259" key="9">
    <source>
        <dbReference type="Pfam" id="PF00149"/>
    </source>
</evidence>
<dbReference type="InterPro" id="IPR008334">
    <property type="entry name" value="5'-Nucleotdase_C"/>
</dbReference>
<evidence type="ECO:0000256" key="5">
    <source>
        <dbReference type="ARBA" id="ARBA00022729"/>
    </source>
</evidence>
<dbReference type="GO" id="GO:0006196">
    <property type="term" value="P:AMP catabolic process"/>
    <property type="evidence" value="ECO:0007669"/>
    <property type="project" value="TreeGrafter"/>
</dbReference>
<name>A0A9Q0YKA2_HOLLE</name>
<keyword evidence="5 8" id="KW-0732">Signal</keyword>
<dbReference type="Gene3D" id="3.60.21.10">
    <property type="match status" value="1"/>
</dbReference>
<comment type="caution">
    <text evidence="11">The sequence shown here is derived from an EMBL/GenBank/DDBJ whole genome shotgun (WGS) entry which is preliminary data.</text>
</comment>
<dbReference type="EMBL" id="JAIZAY010000019">
    <property type="protein sequence ID" value="KAJ8024118.1"/>
    <property type="molecule type" value="Genomic_DNA"/>
</dbReference>
<gene>
    <name evidence="11" type="ORF">HOLleu_36753</name>
</gene>
<feature type="domain" description="Calcineurin-like phosphoesterase" evidence="9">
    <location>
        <begin position="25"/>
        <end position="241"/>
    </location>
</feature>
<dbReference type="Proteomes" id="UP001152320">
    <property type="component" value="Chromosome 19"/>
</dbReference>
<dbReference type="GO" id="GO:0008253">
    <property type="term" value="F:5'-nucleotidase activity"/>
    <property type="evidence" value="ECO:0007669"/>
    <property type="project" value="UniProtKB-EC"/>
</dbReference>
<evidence type="ECO:0000256" key="4">
    <source>
        <dbReference type="ARBA" id="ARBA00022723"/>
    </source>
</evidence>
<evidence type="ECO:0000256" key="2">
    <source>
        <dbReference type="ARBA" id="ARBA00006654"/>
    </source>
</evidence>
<dbReference type="InterPro" id="IPR006179">
    <property type="entry name" value="5_nucleotidase/apyrase"/>
</dbReference>
<dbReference type="InterPro" id="IPR036907">
    <property type="entry name" value="5'-Nucleotdase_C_sf"/>
</dbReference>
<dbReference type="GO" id="GO:0005886">
    <property type="term" value="C:plasma membrane"/>
    <property type="evidence" value="ECO:0007669"/>
    <property type="project" value="TreeGrafter"/>
</dbReference>
<keyword evidence="6 8" id="KW-0547">Nucleotide-binding</keyword>
<dbReference type="SUPFAM" id="SSF56300">
    <property type="entry name" value="Metallo-dependent phosphatases"/>
    <property type="match status" value="1"/>
</dbReference>